<keyword evidence="2 3" id="KW-0040">ANK repeat</keyword>
<evidence type="ECO:0000256" key="2">
    <source>
        <dbReference type="ARBA" id="ARBA00023043"/>
    </source>
</evidence>
<dbReference type="PROSITE" id="PS50088">
    <property type="entry name" value="ANK_REPEAT"/>
    <property type="match status" value="2"/>
</dbReference>
<accession>A0A9W9Q1Y6</accession>
<dbReference type="InterPro" id="IPR036770">
    <property type="entry name" value="Ankyrin_rpt-contain_sf"/>
</dbReference>
<gene>
    <name evidence="5" type="ORF">N7476_004290</name>
</gene>
<keyword evidence="6" id="KW-1185">Reference proteome</keyword>
<dbReference type="Gene3D" id="1.25.40.20">
    <property type="entry name" value="Ankyrin repeat-containing domain"/>
    <property type="match status" value="4"/>
</dbReference>
<feature type="repeat" description="ANK" evidence="3">
    <location>
        <begin position="485"/>
        <end position="509"/>
    </location>
</feature>
<dbReference type="SUPFAM" id="SSF48403">
    <property type="entry name" value="Ankyrin repeat"/>
    <property type="match status" value="3"/>
</dbReference>
<dbReference type="AlphaFoldDB" id="A0A9W9Q1Y6"/>
<dbReference type="Proteomes" id="UP001147746">
    <property type="component" value="Unassembled WGS sequence"/>
</dbReference>
<organism evidence="5 6">
    <name type="scientific">Penicillium atrosanguineum</name>
    <dbReference type="NCBI Taxonomy" id="1132637"/>
    <lineage>
        <taxon>Eukaryota</taxon>
        <taxon>Fungi</taxon>
        <taxon>Dikarya</taxon>
        <taxon>Ascomycota</taxon>
        <taxon>Pezizomycotina</taxon>
        <taxon>Eurotiomycetes</taxon>
        <taxon>Eurotiomycetidae</taxon>
        <taxon>Eurotiales</taxon>
        <taxon>Aspergillaceae</taxon>
        <taxon>Penicillium</taxon>
    </lineage>
</organism>
<dbReference type="Pfam" id="PF00023">
    <property type="entry name" value="Ank"/>
    <property type="match status" value="2"/>
</dbReference>
<dbReference type="PROSITE" id="PS50297">
    <property type="entry name" value="ANK_REP_REGION"/>
    <property type="match status" value="2"/>
</dbReference>
<dbReference type="EMBL" id="JAPZBO010000003">
    <property type="protein sequence ID" value="KAJ5321288.1"/>
    <property type="molecule type" value="Genomic_DNA"/>
</dbReference>
<name>A0A9W9Q1Y6_9EURO</name>
<evidence type="ECO:0000313" key="6">
    <source>
        <dbReference type="Proteomes" id="UP001147746"/>
    </source>
</evidence>
<evidence type="ECO:0000256" key="4">
    <source>
        <dbReference type="SAM" id="MobiDB-lite"/>
    </source>
</evidence>
<comment type="caution">
    <text evidence="5">The sequence shown here is derived from an EMBL/GenBank/DDBJ whole genome shotgun (WGS) entry which is preliminary data.</text>
</comment>
<reference evidence="5" key="1">
    <citation type="submission" date="2022-12" db="EMBL/GenBank/DDBJ databases">
        <authorList>
            <person name="Petersen C."/>
        </authorList>
    </citation>
    <scope>NUCLEOTIDE SEQUENCE</scope>
    <source>
        <strain evidence="5">IBT 21472</strain>
    </source>
</reference>
<dbReference type="PANTHER" id="PTHR24201">
    <property type="entry name" value="ANK_REP_REGION DOMAIN-CONTAINING PROTEIN"/>
    <property type="match status" value="1"/>
</dbReference>
<feature type="region of interest" description="Disordered" evidence="4">
    <location>
        <begin position="511"/>
        <end position="545"/>
    </location>
</feature>
<evidence type="ECO:0000313" key="5">
    <source>
        <dbReference type="EMBL" id="KAJ5321288.1"/>
    </source>
</evidence>
<evidence type="ECO:0000256" key="3">
    <source>
        <dbReference type="PROSITE-ProRule" id="PRU00023"/>
    </source>
</evidence>
<proteinExistence type="predicted"/>
<feature type="repeat" description="ANK" evidence="3">
    <location>
        <begin position="259"/>
        <end position="282"/>
    </location>
</feature>
<sequence length="545" mass="60268">MPLSTLPIEIICMIGERIPTQAGVKAFMMSHRLAYSLPQLREALYNRTRENRLNFVLSWACQKNNQDLALAMLQLGATNRCDDRGESCGPLILAVEEGNKEIVKLLLKHDPSIVHATSGCGDRALKIAISRGHIEVVNILLTQSIIDPSENQQDLDEIMGGSYHLKNKEPLNEALAGGNEELVRILMEDGRFKLDRNSLSAASEGGNEILVKMCLQGAFHRDQYWEKCPLSCAASEGHEGIMRLLLDDGRLDPSEKDRYGRTPLHCAASGGHENLVRILLDRDDVDPDVKDMSTVTPLSDAAKCGHTGVMKLLLGSDKVDPDTRDSMRRTPLSHAAVNGEPAAVSFLLATGKVDPESKCCMGRTPLSWAAHIGVRDNFKILLETRRVDLNSRDEDGRTPLSLAAGSLHYSNNYKHNGTAEAYPDIAQEYRDICHLLQGRTEMAFPPAQESRPRGTCGAPPRYDPLDIIEQLLACDKVNLDAPDHKGQTPLMWAAQTHQVDAVRLLMATGKVNPQRRDNDGWTAETHAEKRRKPTRPAYDTTGWDA</sequence>
<dbReference type="InterPro" id="IPR002110">
    <property type="entry name" value="Ankyrin_rpt"/>
</dbReference>
<reference evidence="5" key="2">
    <citation type="journal article" date="2023" name="IMA Fungus">
        <title>Comparative genomic study of the Penicillium genus elucidates a diverse pangenome and 15 lateral gene transfer events.</title>
        <authorList>
            <person name="Petersen C."/>
            <person name="Sorensen T."/>
            <person name="Nielsen M.R."/>
            <person name="Sondergaard T.E."/>
            <person name="Sorensen J.L."/>
            <person name="Fitzpatrick D.A."/>
            <person name="Frisvad J.C."/>
            <person name="Nielsen K.L."/>
        </authorList>
    </citation>
    <scope>NUCLEOTIDE SEQUENCE</scope>
    <source>
        <strain evidence="5">IBT 21472</strain>
    </source>
</reference>
<keyword evidence="1" id="KW-0677">Repeat</keyword>
<protein>
    <submittedName>
        <fullName evidence="5">Uncharacterized protein</fullName>
    </submittedName>
</protein>
<dbReference type="Pfam" id="PF12796">
    <property type="entry name" value="Ank_2"/>
    <property type="match status" value="3"/>
</dbReference>
<dbReference type="SMART" id="SM00248">
    <property type="entry name" value="ANK"/>
    <property type="match status" value="10"/>
</dbReference>
<dbReference type="InterPro" id="IPR050776">
    <property type="entry name" value="Ank_Repeat/CDKN_Inhibitor"/>
</dbReference>
<evidence type="ECO:0000256" key="1">
    <source>
        <dbReference type="ARBA" id="ARBA00022737"/>
    </source>
</evidence>